<accession>A0A1J1IKU6</accession>
<keyword evidence="4 9" id="KW-0812">Transmembrane</keyword>
<dbReference type="OrthoDB" id="6581954at2759"/>
<dbReference type="PANTHER" id="PTHR11616:SF240">
    <property type="entry name" value="BLOATED TUBULES, ISOFORM B-RELATED"/>
    <property type="match status" value="1"/>
</dbReference>
<reference evidence="10 11" key="1">
    <citation type="submission" date="2015-04" db="EMBL/GenBank/DDBJ databases">
        <authorList>
            <person name="Syromyatnikov M.Y."/>
            <person name="Popov V.N."/>
        </authorList>
    </citation>
    <scope>NUCLEOTIDE SEQUENCE [LARGE SCALE GENOMIC DNA]</scope>
</reference>
<evidence type="ECO:0000256" key="3">
    <source>
        <dbReference type="ARBA" id="ARBA00022448"/>
    </source>
</evidence>
<feature type="transmembrane region" description="Helical" evidence="9">
    <location>
        <begin position="498"/>
        <end position="519"/>
    </location>
</feature>
<keyword evidence="6 9" id="KW-1133">Transmembrane helix</keyword>
<feature type="transmembrane region" description="Helical" evidence="9">
    <location>
        <begin position="324"/>
        <end position="343"/>
    </location>
</feature>
<evidence type="ECO:0000256" key="8">
    <source>
        <dbReference type="PIRSR" id="PIRSR600175-1"/>
    </source>
</evidence>
<feature type="binding site" evidence="8">
    <location>
        <position position="160"/>
    </location>
    <ligand>
        <name>Na(+)</name>
        <dbReference type="ChEBI" id="CHEBI:29101"/>
        <label>1</label>
    </ligand>
</feature>
<feature type="binding site" evidence="8">
    <location>
        <position position="411"/>
    </location>
    <ligand>
        <name>Na(+)</name>
        <dbReference type="ChEBI" id="CHEBI:29101"/>
        <label>1</label>
    </ligand>
</feature>
<feature type="transmembrane region" description="Helical" evidence="9">
    <location>
        <begin position="525"/>
        <end position="547"/>
    </location>
</feature>
<comment type="subcellular location">
    <subcellularLocation>
        <location evidence="1">Membrane</location>
        <topology evidence="1">Multi-pass membrane protein</topology>
    </subcellularLocation>
</comment>
<dbReference type="GO" id="GO:0015375">
    <property type="term" value="F:glycine:sodium symporter activity"/>
    <property type="evidence" value="ECO:0007669"/>
    <property type="project" value="TreeGrafter"/>
</dbReference>
<dbReference type="PRINTS" id="PR00176">
    <property type="entry name" value="NANEUSMPORT"/>
</dbReference>
<feature type="transmembrane region" description="Helical" evidence="9">
    <location>
        <begin position="468"/>
        <end position="486"/>
    </location>
</feature>
<dbReference type="EMBL" id="CVRI01000052">
    <property type="protein sequence ID" value="CRK99710.1"/>
    <property type="molecule type" value="Genomic_DNA"/>
</dbReference>
<keyword evidence="5" id="KW-0769">Symport</keyword>
<comment type="similarity">
    <text evidence="2">Belongs to the sodium:neurotransmitter symporter (SNF) (TC 2.A.22) family.</text>
</comment>
<dbReference type="GO" id="GO:0046872">
    <property type="term" value="F:metal ion binding"/>
    <property type="evidence" value="ECO:0007669"/>
    <property type="project" value="UniProtKB-KW"/>
</dbReference>
<evidence type="ECO:0000256" key="9">
    <source>
        <dbReference type="SAM" id="Phobius"/>
    </source>
</evidence>
<keyword evidence="8" id="KW-0915">Sodium</keyword>
<dbReference type="InterPro" id="IPR000175">
    <property type="entry name" value="Na/ntran_symport"/>
</dbReference>
<evidence type="ECO:0000256" key="1">
    <source>
        <dbReference type="ARBA" id="ARBA00004141"/>
    </source>
</evidence>
<evidence type="ECO:0000256" key="5">
    <source>
        <dbReference type="ARBA" id="ARBA00022847"/>
    </source>
</evidence>
<dbReference type="InterPro" id="IPR037272">
    <property type="entry name" value="SNS_sf"/>
</dbReference>
<evidence type="ECO:0000313" key="10">
    <source>
        <dbReference type="EMBL" id="CRK99710.1"/>
    </source>
</evidence>
<feature type="transmembrane region" description="Helical" evidence="9">
    <location>
        <begin position="292"/>
        <end position="312"/>
    </location>
</feature>
<feature type="transmembrane region" description="Helical" evidence="9">
    <location>
        <begin position="369"/>
        <end position="392"/>
    </location>
</feature>
<dbReference type="Pfam" id="PF00209">
    <property type="entry name" value="SNF"/>
    <property type="match status" value="1"/>
</dbReference>
<keyword evidence="3" id="KW-0813">Transport</keyword>
<feature type="binding site" evidence="8">
    <location>
        <position position="480"/>
    </location>
    <ligand>
        <name>Na(+)</name>
        <dbReference type="ChEBI" id="CHEBI:29101"/>
        <label>1</label>
    </ligand>
</feature>
<dbReference type="SUPFAM" id="SSF161070">
    <property type="entry name" value="SNF-like"/>
    <property type="match status" value="1"/>
</dbReference>
<dbReference type="GO" id="GO:0005886">
    <property type="term" value="C:plasma membrane"/>
    <property type="evidence" value="ECO:0007669"/>
    <property type="project" value="TreeGrafter"/>
</dbReference>
<sequence length="919" mass="104255">MGWKKERRPKQSISSVTSISFLTNPNLTFHRFSDGTISNDGKKMTREGSVDGALWTTNASMDYGKANLSIPINENEKSTTNILSTTYETPEDDATSKRYSVYSSNCNNSTVGTLPHTTHNGSTMKLIQVQKDDSSDSKQSRCSIFRGTILCLCMNLTYANIVRFPRELERHGFAFLVPYLTLMFIIGVPVVLLEMALGQFLGQGSAHSWKASPFFKGASMLGRFASWLGTIWISMQMSLALLYIGQMSFSSVPFKQCPSKVYQNLKENKYEELPTTGQLCLEKTFLRPVWEYSLSFGLLAIGLVLLWVIIMMCTHSSRINRRSLLMFGFVTMGVLIFQTGWHVTNTIQSGLLPKIWPFRSDMLIQSSTWFYALIQVMFSTQIGVGAIPVMTGKFLYKGDAIRTCAVYMCFNFLVTIVATAYYMTTFGQHNSSSHHKMPFPDLTTITSIYDRAFIEEEHTYLRSLIPSLAYLMIICAGLTSISIAIYTSSRLLKRHPNFVMCLVAMFNAIACLLCPNYIISRMLDMRWVGVLIICALVFDLISIVWVYGIKDLAVDLEFSVGRRIMKVWLLLWILIPLMLVGIIAWWIAMPSTLSYDPIIDMMPRWILLIVSFVIILLFAGHEASKQVDYNTCNMILESTRASKDWGPADPLVRHAWKQWKSVCDDTGQRDFTLKRRGTKDWTNSIKKGQYSHASNKNKYVVNGKVEPTTITGGSNSPNYSGSVFGDSAIEEDMNSERYASNHLGAFASHESRKSSTQRSSNASQQSFMYHQQQYEFEPEDESDITNNYHCQKIPIRISNPVQRQNNYLSTIEVIPPTTHTIQSTFMPKNPLTYHEHDEDFTGAFHDNFRHNQMQNNDIENGRIQIGNGDTQLVHNIMINDCSEGSGSTKTTNTATTNGQRELYNWRRLPRDPNEFSTEL</sequence>
<evidence type="ECO:0000256" key="6">
    <source>
        <dbReference type="ARBA" id="ARBA00022989"/>
    </source>
</evidence>
<name>A0A1J1IKU6_9DIPT</name>
<feature type="transmembrane region" description="Helical" evidence="9">
    <location>
        <begin position="144"/>
        <end position="161"/>
    </location>
</feature>
<dbReference type="PANTHER" id="PTHR11616">
    <property type="entry name" value="SODIUM/CHLORIDE DEPENDENT TRANSPORTER"/>
    <property type="match status" value="1"/>
</dbReference>
<evidence type="ECO:0000256" key="2">
    <source>
        <dbReference type="ARBA" id="ARBA00006459"/>
    </source>
</evidence>
<evidence type="ECO:0000256" key="4">
    <source>
        <dbReference type="ARBA" id="ARBA00022692"/>
    </source>
</evidence>
<dbReference type="Proteomes" id="UP000183832">
    <property type="component" value="Unassembled WGS sequence"/>
</dbReference>
<keyword evidence="7 9" id="KW-0472">Membrane</keyword>
<feature type="transmembrane region" description="Helical" evidence="9">
    <location>
        <begin position="224"/>
        <end position="244"/>
    </location>
</feature>
<organism evidence="10 11">
    <name type="scientific">Clunio marinus</name>
    <dbReference type="NCBI Taxonomy" id="568069"/>
    <lineage>
        <taxon>Eukaryota</taxon>
        <taxon>Metazoa</taxon>
        <taxon>Ecdysozoa</taxon>
        <taxon>Arthropoda</taxon>
        <taxon>Hexapoda</taxon>
        <taxon>Insecta</taxon>
        <taxon>Pterygota</taxon>
        <taxon>Neoptera</taxon>
        <taxon>Endopterygota</taxon>
        <taxon>Diptera</taxon>
        <taxon>Nematocera</taxon>
        <taxon>Chironomoidea</taxon>
        <taxon>Chironomidae</taxon>
        <taxon>Clunio</taxon>
    </lineage>
</organism>
<evidence type="ECO:0000256" key="7">
    <source>
        <dbReference type="ARBA" id="ARBA00023136"/>
    </source>
</evidence>
<dbReference type="AlphaFoldDB" id="A0A1J1IKU6"/>
<keyword evidence="8" id="KW-0479">Metal-binding</keyword>
<dbReference type="STRING" id="568069.A0A1J1IKU6"/>
<proteinExistence type="inferred from homology"/>
<dbReference type="PROSITE" id="PS50267">
    <property type="entry name" value="NA_NEUROTRAN_SYMP_3"/>
    <property type="match status" value="1"/>
</dbReference>
<feature type="transmembrane region" description="Helical" evidence="9">
    <location>
        <begin position="173"/>
        <end position="193"/>
    </location>
</feature>
<keyword evidence="11" id="KW-1185">Reference proteome</keyword>
<feature type="transmembrane region" description="Helical" evidence="9">
    <location>
        <begin position="404"/>
        <end position="423"/>
    </location>
</feature>
<feature type="transmembrane region" description="Helical" evidence="9">
    <location>
        <begin position="567"/>
        <end position="589"/>
    </location>
</feature>
<feature type="transmembrane region" description="Helical" evidence="9">
    <location>
        <begin position="601"/>
        <end position="619"/>
    </location>
</feature>
<gene>
    <name evidence="10" type="ORF">CLUMA_CG013001</name>
</gene>
<feature type="binding site" evidence="8">
    <location>
        <position position="379"/>
    </location>
    <ligand>
        <name>Na(+)</name>
        <dbReference type="ChEBI" id="CHEBI:29101"/>
        <label>1</label>
    </ligand>
</feature>
<evidence type="ECO:0000313" key="11">
    <source>
        <dbReference type="Proteomes" id="UP000183832"/>
    </source>
</evidence>
<protein>
    <submittedName>
        <fullName evidence="10">CLUMA_CG013001, isoform A</fullName>
    </submittedName>
</protein>